<keyword evidence="3" id="KW-0472">Membrane</keyword>
<feature type="active site" description="Proton donor/acceptor" evidence="2">
    <location>
        <position position="123"/>
    </location>
</feature>
<dbReference type="Pfam" id="PF04203">
    <property type="entry name" value="Sortase"/>
    <property type="match status" value="1"/>
</dbReference>
<protein>
    <submittedName>
        <fullName evidence="4">Sortase family protein</fullName>
    </submittedName>
</protein>
<keyword evidence="1" id="KW-0378">Hydrolase</keyword>
<dbReference type="Gene3D" id="2.40.260.10">
    <property type="entry name" value="Sortase"/>
    <property type="match status" value="1"/>
</dbReference>
<name>A0A6N3FAZ0_STASI</name>
<dbReference type="InterPro" id="IPR009835">
    <property type="entry name" value="SrtB"/>
</dbReference>
<dbReference type="NCBIfam" id="TIGR03064">
    <property type="entry name" value="sortase_srtB"/>
    <property type="match status" value="1"/>
</dbReference>
<feature type="active site" description="Acyl-thioester intermediate" evidence="2">
    <location>
        <position position="216"/>
    </location>
</feature>
<feature type="transmembrane region" description="Helical" evidence="3">
    <location>
        <begin position="6"/>
        <end position="25"/>
    </location>
</feature>
<dbReference type="EMBL" id="CACRUO010000060">
    <property type="protein sequence ID" value="VYU49238.1"/>
    <property type="molecule type" value="Genomic_DNA"/>
</dbReference>
<dbReference type="SUPFAM" id="SSF63817">
    <property type="entry name" value="Sortase"/>
    <property type="match status" value="1"/>
</dbReference>
<keyword evidence="3" id="KW-1133">Transmembrane helix</keyword>
<reference evidence="4" key="1">
    <citation type="submission" date="2019-11" db="EMBL/GenBank/DDBJ databases">
        <authorList>
            <person name="Feng L."/>
        </authorList>
    </citation>
    <scope>NUCLEOTIDE SEQUENCE</scope>
    <source>
        <strain evidence="4">SsimulansLFYP27</strain>
    </source>
</reference>
<keyword evidence="3" id="KW-0812">Transmembrane</keyword>
<evidence type="ECO:0000256" key="2">
    <source>
        <dbReference type="PIRSR" id="PIRSR605754-1"/>
    </source>
</evidence>
<accession>A0A6N3FAZ0</accession>
<dbReference type="InterPro" id="IPR023365">
    <property type="entry name" value="Sortase_dom-sf"/>
</dbReference>
<evidence type="ECO:0000256" key="1">
    <source>
        <dbReference type="ARBA" id="ARBA00022801"/>
    </source>
</evidence>
<dbReference type="CDD" id="cd05826">
    <property type="entry name" value="Sortase_B"/>
    <property type="match status" value="1"/>
</dbReference>
<organism evidence="4">
    <name type="scientific">Staphylococcus simulans</name>
    <dbReference type="NCBI Taxonomy" id="1286"/>
    <lineage>
        <taxon>Bacteria</taxon>
        <taxon>Bacillati</taxon>
        <taxon>Bacillota</taxon>
        <taxon>Bacilli</taxon>
        <taxon>Bacillales</taxon>
        <taxon>Staphylococcaceae</taxon>
        <taxon>Staphylococcus</taxon>
    </lineage>
</organism>
<evidence type="ECO:0000313" key="4">
    <source>
        <dbReference type="EMBL" id="VYU49238.1"/>
    </source>
</evidence>
<dbReference type="AlphaFoldDB" id="A0A6N3FAZ0"/>
<gene>
    <name evidence="4" type="ORF">SSLFYP27_02400</name>
</gene>
<evidence type="ECO:0000256" key="3">
    <source>
        <dbReference type="SAM" id="Phobius"/>
    </source>
</evidence>
<dbReference type="InterPro" id="IPR005754">
    <property type="entry name" value="Sortase"/>
</dbReference>
<dbReference type="GO" id="GO:0016787">
    <property type="term" value="F:hydrolase activity"/>
    <property type="evidence" value="ECO:0007669"/>
    <property type="project" value="UniProtKB-KW"/>
</dbReference>
<sequence>MMNKLIRVIQFGLVLVIIAAIYLIFQHRLDNEAEEKQYEVLQTDYKKKGIRPQFEALAEVNSDIHGWIRLEGTSLNYPVLQSRDNEDYLEHNFKKQKTKKGSIFVDYRNNLQDLSQNTVLYGHSVGDKTMFDDLHQYLNQTFYDAHQTIEFDTKYHQYALKVFSAYSTDAHDNYIRTSFNNVHEYEQFLKETKNKSKIKTDISVHPQDKIMTLSTCEDAFSRSGKRVVVVGNLIENR</sequence>
<proteinExistence type="predicted"/>